<comment type="subcellular location">
    <subcellularLocation>
        <location evidence="1">Cytoplasm</location>
    </subcellularLocation>
</comment>
<proteinExistence type="inferred from homology"/>
<comment type="similarity">
    <text evidence="2">Belongs to the EspG family.</text>
</comment>
<dbReference type="Proteomes" id="UP000243799">
    <property type="component" value="Unassembled WGS sequence"/>
</dbReference>
<name>A0A1I0Y7I3_9PSEU</name>
<evidence type="ECO:0000256" key="4">
    <source>
        <dbReference type="ARBA" id="ARBA00023186"/>
    </source>
</evidence>
<keyword evidence="6" id="KW-1185">Reference proteome</keyword>
<organism evidence="5 6">
    <name type="scientific">Amycolatopsis marina</name>
    <dbReference type="NCBI Taxonomy" id="490629"/>
    <lineage>
        <taxon>Bacteria</taxon>
        <taxon>Bacillati</taxon>
        <taxon>Actinomycetota</taxon>
        <taxon>Actinomycetes</taxon>
        <taxon>Pseudonocardiales</taxon>
        <taxon>Pseudonocardiaceae</taxon>
        <taxon>Amycolatopsis</taxon>
    </lineage>
</organism>
<accession>A0A1I0Y7I3</accession>
<dbReference type="EMBL" id="FOKG01000004">
    <property type="protein sequence ID" value="SFB09365.1"/>
    <property type="molecule type" value="Genomic_DNA"/>
</dbReference>
<evidence type="ECO:0000313" key="5">
    <source>
        <dbReference type="EMBL" id="SFB09365.1"/>
    </source>
</evidence>
<evidence type="ECO:0000256" key="3">
    <source>
        <dbReference type="ARBA" id="ARBA00022490"/>
    </source>
</evidence>
<sequence>MRVSNSTQTVFELVDEIIAPLRQVVPRRPSPMEYLDPDFCLPAVFGDQPPPDGGDLVAEAEAYTRFVAGMAALGLVAKDGSIAPEAVGLYRAFRGGFIRGVVTGVFADRSDPLEVRFFGDEDNAAVLTVSGEQATLRAGALRGIAEWALDDLPDPPGGPGEVIEIHADERGVIPGRHGPLLASVREAANRPRLGTVLVDLTVRDTIIAEHPHGSMGLLDNDLGRYLLATAIDPSGHWVFWFAPATRARAEQWIVQMVRHYGAGGQVGLS</sequence>
<reference evidence="6" key="1">
    <citation type="submission" date="2016-10" db="EMBL/GenBank/DDBJ databases">
        <authorList>
            <person name="Varghese N."/>
            <person name="Submissions S."/>
        </authorList>
    </citation>
    <scope>NUCLEOTIDE SEQUENCE [LARGE SCALE GENOMIC DNA]</scope>
    <source>
        <strain evidence="6">CGMCC 4.3568</strain>
    </source>
</reference>
<evidence type="ECO:0000256" key="2">
    <source>
        <dbReference type="ARBA" id="ARBA00006411"/>
    </source>
</evidence>
<gene>
    <name evidence="5" type="ORF">SAMN05216266_104299</name>
</gene>
<dbReference type="InterPro" id="IPR025734">
    <property type="entry name" value="EspG"/>
</dbReference>
<dbReference type="STRING" id="490629.SAMN05216266_104299"/>
<keyword evidence="4" id="KW-0143">Chaperone</keyword>
<dbReference type="AlphaFoldDB" id="A0A1I0Y7I3"/>
<dbReference type="Pfam" id="PF14011">
    <property type="entry name" value="ESX-1_EspG"/>
    <property type="match status" value="1"/>
</dbReference>
<protein>
    <submittedName>
        <fullName evidence="5">EspG family protein</fullName>
    </submittedName>
</protein>
<evidence type="ECO:0000313" key="6">
    <source>
        <dbReference type="Proteomes" id="UP000243799"/>
    </source>
</evidence>
<keyword evidence="3" id="KW-0963">Cytoplasm</keyword>
<evidence type="ECO:0000256" key="1">
    <source>
        <dbReference type="ARBA" id="ARBA00004496"/>
    </source>
</evidence>